<dbReference type="Proteomes" id="UP000311605">
    <property type="component" value="Unassembled WGS sequence"/>
</dbReference>
<evidence type="ECO:0000256" key="1">
    <source>
        <dbReference type="SAM" id="MobiDB-lite"/>
    </source>
</evidence>
<reference evidence="2 3" key="1">
    <citation type="submission" date="2019-06" db="EMBL/GenBank/DDBJ databases">
        <title>The draft genome of Rhizobium smilacinae PTYR-5.</title>
        <authorList>
            <person name="Liu L."/>
            <person name="Li L."/>
            <person name="Zhang X."/>
        </authorList>
    </citation>
    <scope>NUCLEOTIDE SEQUENCE [LARGE SCALE GENOMIC DNA]</scope>
    <source>
        <strain evidence="2 3">PTYR-5</strain>
    </source>
</reference>
<evidence type="ECO:0000313" key="3">
    <source>
        <dbReference type="Proteomes" id="UP000311605"/>
    </source>
</evidence>
<gene>
    <name evidence="2" type="ORF">FHP24_09350</name>
</gene>
<dbReference type="Pfam" id="PF13563">
    <property type="entry name" value="2_5_RNA_ligase2"/>
    <property type="match status" value="1"/>
</dbReference>
<dbReference type="SUPFAM" id="SSF55144">
    <property type="entry name" value="LigT-like"/>
    <property type="match status" value="1"/>
</dbReference>
<protein>
    <submittedName>
        <fullName evidence="2">2'-5' RNA ligase</fullName>
    </submittedName>
</protein>
<accession>A0A5C4XS18</accession>
<dbReference type="OrthoDB" id="7770344at2"/>
<proteinExistence type="predicted"/>
<sequence length="190" mass="21059">MGGAELLYGQSSMPLTGNAPKESGLRNPRSALSRRSKLFFVLKPPPSMSEEIYETACKHAHGRTNRQPHPADLLHVSLLLVDEFDKPPYELKPRIEAAVGSISARPLKVRLDGCDLYGGERHLALTGGGNSVDIQAFARMLHRALTKHNLPRQAFRLPSPHVTIIYGYGRRELLIVGKPYVWLASEFALV</sequence>
<dbReference type="Gene3D" id="3.90.1140.10">
    <property type="entry name" value="Cyclic phosphodiesterase"/>
    <property type="match status" value="1"/>
</dbReference>
<name>A0A5C4XS18_9HYPH</name>
<dbReference type="AlphaFoldDB" id="A0A5C4XS18"/>
<dbReference type="InterPro" id="IPR009097">
    <property type="entry name" value="Cyclic_Pdiesterase"/>
</dbReference>
<dbReference type="EMBL" id="VDMN01000001">
    <property type="protein sequence ID" value="TNM66386.1"/>
    <property type="molecule type" value="Genomic_DNA"/>
</dbReference>
<evidence type="ECO:0000313" key="2">
    <source>
        <dbReference type="EMBL" id="TNM66386.1"/>
    </source>
</evidence>
<keyword evidence="3" id="KW-1185">Reference proteome</keyword>
<dbReference type="GO" id="GO:0016874">
    <property type="term" value="F:ligase activity"/>
    <property type="evidence" value="ECO:0007669"/>
    <property type="project" value="UniProtKB-KW"/>
</dbReference>
<keyword evidence="2" id="KW-0436">Ligase</keyword>
<organism evidence="2 3">
    <name type="scientific">Aliirhizobium smilacinae</name>
    <dbReference type="NCBI Taxonomy" id="1395944"/>
    <lineage>
        <taxon>Bacteria</taxon>
        <taxon>Pseudomonadati</taxon>
        <taxon>Pseudomonadota</taxon>
        <taxon>Alphaproteobacteria</taxon>
        <taxon>Hyphomicrobiales</taxon>
        <taxon>Rhizobiaceae</taxon>
        <taxon>Aliirhizobium</taxon>
    </lineage>
</organism>
<comment type="caution">
    <text evidence="2">The sequence shown here is derived from an EMBL/GenBank/DDBJ whole genome shotgun (WGS) entry which is preliminary data.</text>
</comment>
<feature type="region of interest" description="Disordered" evidence="1">
    <location>
        <begin position="1"/>
        <end position="29"/>
    </location>
</feature>